<dbReference type="Pfam" id="PF07729">
    <property type="entry name" value="FCD"/>
    <property type="match status" value="1"/>
</dbReference>
<dbReference type="CDD" id="cd07377">
    <property type="entry name" value="WHTH_GntR"/>
    <property type="match status" value="1"/>
</dbReference>
<dbReference type="InterPro" id="IPR036390">
    <property type="entry name" value="WH_DNA-bd_sf"/>
</dbReference>
<dbReference type="InterPro" id="IPR000524">
    <property type="entry name" value="Tscrpt_reg_HTH_GntR"/>
</dbReference>
<protein>
    <submittedName>
        <fullName evidence="5">GntR family transcriptional regulator</fullName>
    </submittedName>
</protein>
<feature type="domain" description="HTH gntR-type" evidence="4">
    <location>
        <begin position="14"/>
        <end position="81"/>
    </location>
</feature>
<evidence type="ECO:0000256" key="2">
    <source>
        <dbReference type="ARBA" id="ARBA00023125"/>
    </source>
</evidence>
<dbReference type="PANTHER" id="PTHR43537:SF24">
    <property type="entry name" value="GLUCONATE OPERON TRANSCRIPTIONAL REPRESSOR"/>
    <property type="match status" value="1"/>
</dbReference>
<organism evidence="5 6">
    <name type="scientific">Mycobacterium dioxanotrophicus</name>
    <dbReference type="NCBI Taxonomy" id="482462"/>
    <lineage>
        <taxon>Bacteria</taxon>
        <taxon>Bacillati</taxon>
        <taxon>Actinomycetota</taxon>
        <taxon>Actinomycetes</taxon>
        <taxon>Mycobacteriales</taxon>
        <taxon>Mycobacteriaceae</taxon>
        <taxon>Mycobacterium</taxon>
    </lineage>
</organism>
<dbReference type="SUPFAM" id="SSF46785">
    <property type="entry name" value="Winged helix' DNA-binding domain"/>
    <property type="match status" value="1"/>
</dbReference>
<keyword evidence="3" id="KW-0804">Transcription</keyword>
<dbReference type="KEGG" id="mdx:BTO20_32360"/>
<dbReference type="SUPFAM" id="SSF48008">
    <property type="entry name" value="GntR ligand-binding domain-like"/>
    <property type="match status" value="1"/>
</dbReference>
<reference evidence="5 6" key="1">
    <citation type="submission" date="2017-04" db="EMBL/GenBank/DDBJ databases">
        <title>Whole Genome Sequence of 1,4-Dioxane Degrading Bacterium Mycobacterium dioxanotrophicus PH-06.</title>
        <authorList>
            <person name="He Y."/>
        </authorList>
    </citation>
    <scope>NUCLEOTIDE SEQUENCE [LARGE SCALE GENOMIC DNA]</scope>
    <source>
        <strain evidence="5 6">PH-06</strain>
    </source>
</reference>
<dbReference type="Proteomes" id="UP000195331">
    <property type="component" value="Chromosome"/>
</dbReference>
<dbReference type="RefSeq" id="WP_087080088.1">
    <property type="nucleotide sequence ID" value="NZ_CP020809.1"/>
</dbReference>
<dbReference type="InterPro" id="IPR036388">
    <property type="entry name" value="WH-like_DNA-bd_sf"/>
</dbReference>
<evidence type="ECO:0000256" key="1">
    <source>
        <dbReference type="ARBA" id="ARBA00023015"/>
    </source>
</evidence>
<accession>A0A1Y0CC70</accession>
<keyword evidence="6" id="KW-1185">Reference proteome</keyword>
<dbReference type="PANTHER" id="PTHR43537">
    <property type="entry name" value="TRANSCRIPTIONAL REGULATOR, GNTR FAMILY"/>
    <property type="match status" value="1"/>
</dbReference>
<evidence type="ECO:0000313" key="5">
    <source>
        <dbReference type="EMBL" id="ART72634.1"/>
    </source>
</evidence>
<keyword evidence="2" id="KW-0238">DNA-binding</keyword>
<dbReference type="SMART" id="SM00895">
    <property type="entry name" value="FCD"/>
    <property type="match status" value="1"/>
</dbReference>
<dbReference type="OrthoDB" id="3570892at2"/>
<dbReference type="GO" id="GO:0003677">
    <property type="term" value="F:DNA binding"/>
    <property type="evidence" value="ECO:0007669"/>
    <property type="project" value="UniProtKB-KW"/>
</dbReference>
<name>A0A1Y0CC70_9MYCO</name>
<dbReference type="Gene3D" id="1.10.10.10">
    <property type="entry name" value="Winged helix-like DNA-binding domain superfamily/Winged helix DNA-binding domain"/>
    <property type="match status" value="1"/>
</dbReference>
<dbReference type="SMART" id="SM00345">
    <property type="entry name" value="HTH_GNTR"/>
    <property type="match status" value="1"/>
</dbReference>
<dbReference type="AlphaFoldDB" id="A0A1Y0CC70"/>
<dbReference type="InterPro" id="IPR008920">
    <property type="entry name" value="TF_FadR/GntR_C"/>
</dbReference>
<sequence length="217" mass="24045">MPNIGESSPPVRGLPLREQILQVLIDGLVRGRWSPGDRIVERHVAAELNVSQAPVREALRDLEALRLVTSVPNKGARVRDIGPDDLFELYPVRANLEGLAASLAADRLAEDTSALQRCADAIRRAADEGDIEMQVRASVAFHREIVASSGNRVLLSVWESLGIEVWTNVSLRMLRTQLQENVDDHDAIVEAFKTRDPDVERLVREHVLSYCYGSPPG</sequence>
<evidence type="ECO:0000256" key="3">
    <source>
        <dbReference type="ARBA" id="ARBA00023163"/>
    </source>
</evidence>
<evidence type="ECO:0000313" key="6">
    <source>
        <dbReference type="Proteomes" id="UP000195331"/>
    </source>
</evidence>
<keyword evidence="1" id="KW-0805">Transcription regulation</keyword>
<dbReference type="GO" id="GO:0003700">
    <property type="term" value="F:DNA-binding transcription factor activity"/>
    <property type="evidence" value="ECO:0007669"/>
    <property type="project" value="InterPro"/>
</dbReference>
<evidence type="ECO:0000259" key="4">
    <source>
        <dbReference type="PROSITE" id="PS50949"/>
    </source>
</evidence>
<dbReference type="Gene3D" id="1.20.120.530">
    <property type="entry name" value="GntR ligand-binding domain-like"/>
    <property type="match status" value="1"/>
</dbReference>
<gene>
    <name evidence="5" type="ORF">BTO20_32360</name>
</gene>
<dbReference type="EMBL" id="CP020809">
    <property type="protein sequence ID" value="ART72634.1"/>
    <property type="molecule type" value="Genomic_DNA"/>
</dbReference>
<dbReference type="Pfam" id="PF00392">
    <property type="entry name" value="GntR"/>
    <property type="match status" value="1"/>
</dbReference>
<dbReference type="InterPro" id="IPR011711">
    <property type="entry name" value="GntR_C"/>
</dbReference>
<dbReference type="PROSITE" id="PS50949">
    <property type="entry name" value="HTH_GNTR"/>
    <property type="match status" value="1"/>
</dbReference>
<proteinExistence type="predicted"/>